<feature type="transmembrane region" description="Helical" evidence="9">
    <location>
        <begin position="35"/>
        <end position="59"/>
    </location>
</feature>
<keyword evidence="5" id="KW-0067">ATP-binding</keyword>
<accession>A0A336N0A9</accession>
<evidence type="ECO:0000259" key="10">
    <source>
        <dbReference type="PROSITE" id="PS50893"/>
    </source>
</evidence>
<evidence type="ECO:0000256" key="4">
    <source>
        <dbReference type="ARBA" id="ARBA00022741"/>
    </source>
</evidence>
<dbReference type="Pfam" id="PF00664">
    <property type="entry name" value="ABC_membrane"/>
    <property type="match status" value="1"/>
</dbReference>
<feature type="region of interest" description="Disordered" evidence="8">
    <location>
        <begin position="104"/>
        <end position="142"/>
    </location>
</feature>
<dbReference type="VEuPathDB" id="VectorBase:CSON011403"/>
<dbReference type="GO" id="GO:0016020">
    <property type="term" value="C:membrane"/>
    <property type="evidence" value="ECO:0007669"/>
    <property type="project" value="UniProtKB-SubCell"/>
</dbReference>
<dbReference type="FunFam" id="1.20.1560.10:FF:000010">
    <property type="entry name" value="Multidrug resistance-associated ABC transporter"/>
    <property type="match status" value="1"/>
</dbReference>
<proteinExistence type="predicted"/>
<dbReference type="Gene3D" id="3.40.50.300">
    <property type="entry name" value="P-loop containing nucleotide triphosphate hydrolases"/>
    <property type="match status" value="2"/>
</dbReference>
<dbReference type="InterPro" id="IPR050173">
    <property type="entry name" value="ABC_transporter_C-like"/>
</dbReference>
<dbReference type="InterPro" id="IPR003439">
    <property type="entry name" value="ABC_transporter-like_ATP-bd"/>
</dbReference>
<keyword evidence="3 9" id="KW-0812">Transmembrane</keyword>
<dbReference type="SUPFAM" id="SSF52540">
    <property type="entry name" value="P-loop containing nucleoside triphosphate hydrolases"/>
    <property type="match status" value="2"/>
</dbReference>
<protein>
    <submittedName>
        <fullName evidence="12">CSON011403 protein</fullName>
    </submittedName>
</protein>
<dbReference type="CDD" id="cd18602">
    <property type="entry name" value="ABC_6TM_SUR1_D2_like"/>
    <property type="match status" value="1"/>
</dbReference>
<dbReference type="OMA" id="TNACRTP"/>
<dbReference type="InterPro" id="IPR027417">
    <property type="entry name" value="P-loop_NTPase"/>
</dbReference>
<keyword evidence="7 9" id="KW-0472">Membrane</keyword>
<evidence type="ECO:0000256" key="5">
    <source>
        <dbReference type="ARBA" id="ARBA00022840"/>
    </source>
</evidence>
<dbReference type="Pfam" id="PF00005">
    <property type="entry name" value="ABC_tran"/>
    <property type="match status" value="2"/>
</dbReference>
<dbReference type="FunFam" id="3.40.50.300:FF:000997">
    <property type="entry name" value="Multidrug resistance-associated protein 1"/>
    <property type="match status" value="1"/>
</dbReference>
<evidence type="ECO:0000256" key="7">
    <source>
        <dbReference type="ARBA" id="ARBA00023136"/>
    </source>
</evidence>
<dbReference type="GO" id="GO:0140359">
    <property type="term" value="F:ABC-type transporter activity"/>
    <property type="evidence" value="ECO:0007669"/>
    <property type="project" value="InterPro"/>
</dbReference>
<evidence type="ECO:0000256" key="6">
    <source>
        <dbReference type="ARBA" id="ARBA00022989"/>
    </source>
</evidence>
<organism evidence="12">
    <name type="scientific">Culicoides sonorensis</name>
    <name type="common">Biting midge</name>
    <dbReference type="NCBI Taxonomy" id="179676"/>
    <lineage>
        <taxon>Eukaryota</taxon>
        <taxon>Metazoa</taxon>
        <taxon>Ecdysozoa</taxon>
        <taxon>Arthropoda</taxon>
        <taxon>Hexapoda</taxon>
        <taxon>Insecta</taxon>
        <taxon>Pterygota</taxon>
        <taxon>Neoptera</taxon>
        <taxon>Endopterygota</taxon>
        <taxon>Diptera</taxon>
        <taxon>Nematocera</taxon>
        <taxon>Chironomoidea</taxon>
        <taxon>Ceratopogonidae</taxon>
        <taxon>Ceratopogoninae</taxon>
        <taxon>Culicoides</taxon>
        <taxon>Monoculicoides</taxon>
    </lineage>
</organism>
<dbReference type="SMART" id="SM00382">
    <property type="entry name" value="AAA"/>
    <property type="match status" value="2"/>
</dbReference>
<evidence type="ECO:0000256" key="8">
    <source>
        <dbReference type="SAM" id="MobiDB-lite"/>
    </source>
</evidence>
<dbReference type="SUPFAM" id="SSF90123">
    <property type="entry name" value="ABC transporter transmembrane region"/>
    <property type="match status" value="1"/>
</dbReference>
<dbReference type="PANTHER" id="PTHR24223:SF461">
    <property type="entry name" value="ATP-BINDING CASSETTE SUB-FAMILY C MEMBER SUR"/>
    <property type="match status" value="1"/>
</dbReference>
<dbReference type="AlphaFoldDB" id="A0A336N0A9"/>
<dbReference type="Gene3D" id="1.20.1560.10">
    <property type="entry name" value="ABC transporter type 1, transmembrane domain"/>
    <property type="match status" value="2"/>
</dbReference>
<evidence type="ECO:0000259" key="11">
    <source>
        <dbReference type="PROSITE" id="PS50929"/>
    </source>
</evidence>
<dbReference type="PANTHER" id="PTHR24223">
    <property type="entry name" value="ATP-BINDING CASSETTE SUB-FAMILY C"/>
    <property type="match status" value="1"/>
</dbReference>
<dbReference type="InterPro" id="IPR036640">
    <property type="entry name" value="ABC1_TM_sf"/>
</dbReference>
<feature type="region of interest" description="Disordered" evidence="8">
    <location>
        <begin position="175"/>
        <end position="194"/>
    </location>
</feature>
<dbReference type="EMBL" id="UFQT01004974">
    <property type="protein sequence ID" value="SSX35840.1"/>
    <property type="molecule type" value="Genomic_DNA"/>
</dbReference>
<feature type="compositionally biased region" description="Polar residues" evidence="8">
    <location>
        <begin position="180"/>
        <end position="190"/>
    </location>
</feature>
<feature type="domain" description="ABC transporter" evidence="10">
    <location>
        <begin position="910"/>
        <end position="1144"/>
    </location>
</feature>
<dbReference type="InterPro" id="IPR003593">
    <property type="entry name" value="AAA+_ATPase"/>
</dbReference>
<feature type="domain" description="ABC transmembrane type-1" evidence="11">
    <location>
        <begin position="592"/>
        <end position="870"/>
    </location>
</feature>
<dbReference type="InterPro" id="IPR011527">
    <property type="entry name" value="ABC1_TM_dom"/>
</dbReference>
<feature type="transmembrane region" description="Helical" evidence="9">
    <location>
        <begin position="6"/>
        <end position="23"/>
    </location>
</feature>
<dbReference type="InterPro" id="IPR017871">
    <property type="entry name" value="ABC_transporter-like_CS"/>
</dbReference>
<dbReference type="PROSITE" id="PS50893">
    <property type="entry name" value="ABC_TRANSPORTER_2"/>
    <property type="match status" value="2"/>
</dbReference>
<keyword evidence="4" id="KW-0547">Nucleotide-binding</keyword>
<feature type="domain" description="ABC transporter" evidence="10">
    <location>
        <begin position="205"/>
        <end position="434"/>
    </location>
</feature>
<sequence>MTFLTYVSSILITFVTLLIYFNINDEIPFTASRLFTALALFNQLTVPLFIFPITIPIIISAVVSTKRLETFLRQPEVEKELEGVKNMARFLSQSDASLDILETTKDNVTQNDKERESTTAPVSIPEDSSLTPNNTLPRTKNQVQKIKEKDLIPCLTNSLDRKKVTLKKGGQVTKTVKYGKQSTKNNNSQRNSEELSRRLSGEFVASINDAIFSWKREDYVSTVTVPCKVLIPKGKLTLIIGKNGSGKSSLLSALLHEMFKLEDGTLVWDKYATIAYLPQSPWLLNATIRENILFGESYRPRRYQKVLEACSLLPDLELLPGKDLTEIGERGINLSGGQRQRICLARALYSSANVVLLDDPLSSLDNEVGKSIIENCIKKMLLRYNRTTILVTQKLQLVYNADVIIAMDRNRVRAFGTLQEIEKSHPDLWQEWNTLINKQNSHDVQMSPNGKTAHERWRLFKNIAKLGLQKTNILEEDSFPSTSLSRLSLFSSFKKRTGSIRTRLLTHDLPLPIDEYNDGEVVSINEEQSPPPLQRLMSTISRHSDEHEDPITCKESETSNRIISDEERKYGEIPHDIYQLYLKSCGIKFVTIFFLSALGWQLLRVYTDVWLQKWTNNENQHVNYYFKIYTILSVICLVMAVITTPSGQLAGSKARKILHEKLTDSILRNSLYYFQTTPIGRIMNRFSNDTAVVDKKIAATIQRLFQFVLLCGCAILINAAITPWFLLITVPICILYHIVQKFYRCSSRELQRLDSLTSSPVLSHFAETISGVVTIRAYNQESRFMEILFQKIEANNVAFNIMNSSNRWLGIALDYLGGVIVFLAIITSLITAKLYPASTSSSLVGLAINYTLLIPIYLNWVVKLFADMEMQIGAVERIQYYIDCGKNDRESDSSGEKCPVPISWPQKGDIVFQNVSLRYEKGKDCVITSLNLQIPAGQKIGICGRTGSGKSTLAMSLFRTVQIAQGTISIDDIDISLVNLEDLRSRLSIIPQDVFLFSGTLRENLDPRGYFLDHELWSALETAQLKNFVNAQPMGLNFEVKEGGMNFSAGERQLFCLARSILRGSICLILDEATSSLDDSSEQQLLKAVNKAFNGRTIINIAHRVHTLLDYDRVIVLENGKIIEDGDPRNLRIDSESKFASLLRASNVIQNTKETKS</sequence>
<dbReference type="PROSITE" id="PS00211">
    <property type="entry name" value="ABC_TRANSPORTER_1"/>
    <property type="match status" value="2"/>
</dbReference>
<name>A0A336N0A9_CULSO</name>
<evidence type="ECO:0000256" key="9">
    <source>
        <dbReference type="SAM" id="Phobius"/>
    </source>
</evidence>
<reference evidence="12" key="1">
    <citation type="submission" date="2018-07" db="EMBL/GenBank/DDBJ databases">
        <authorList>
            <person name="Quirk P.G."/>
            <person name="Krulwich T.A."/>
        </authorList>
    </citation>
    <scope>NUCLEOTIDE SEQUENCE</scope>
</reference>
<evidence type="ECO:0000256" key="1">
    <source>
        <dbReference type="ARBA" id="ARBA00004141"/>
    </source>
</evidence>
<dbReference type="GO" id="GO:0005524">
    <property type="term" value="F:ATP binding"/>
    <property type="evidence" value="ECO:0007669"/>
    <property type="project" value="UniProtKB-KW"/>
</dbReference>
<dbReference type="GO" id="GO:0016887">
    <property type="term" value="F:ATP hydrolysis activity"/>
    <property type="evidence" value="ECO:0007669"/>
    <property type="project" value="InterPro"/>
</dbReference>
<gene>
    <name evidence="12" type="primary">CSON011403</name>
</gene>
<feature type="transmembrane region" description="Helical" evidence="9">
    <location>
        <begin position="624"/>
        <end position="642"/>
    </location>
</feature>
<dbReference type="PROSITE" id="PS50929">
    <property type="entry name" value="ABC_TM1F"/>
    <property type="match status" value="1"/>
</dbReference>
<evidence type="ECO:0000313" key="12">
    <source>
        <dbReference type="EMBL" id="SSX35840.1"/>
    </source>
</evidence>
<dbReference type="CDD" id="cd03250">
    <property type="entry name" value="ABCC_MRP_domain1"/>
    <property type="match status" value="1"/>
</dbReference>
<dbReference type="FunFam" id="3.40.50.300:FF:000838">
    <property type="entry name" value="ABC multidrug transporter (Eurofung)"/>
    <property type="match status" value="1"/>
</dbReference>
<keyword evidence="2" id="KW-0813">Transport</keyword>
<dbReference type="CDD" id="cd03244">
    <property type="entry name" value="ABCC_MRP_domain2"/>
    <property type="match status" value="1"/>
</dbReference>
<feature type="transmembrane region" description="Helical" evidence="9">
    <location>
        <begin position="707"/>
        <end position="739"/>
    </location>
</feature>
<feature type="transmembrane region" description="Helical" evidence="9">
    <location>
        <begin position="842"/>
        <end position="862"/>
    </location>
</feature>
<keyword evidence="6 9" id="KW-1133">Transmembrane helix</keyword>
<evidence type="ECO:0000256" key="2">
    <source>
        <dbReference type="ARBA" id="ARBA00022448"/>
    </source>
</evidence>
<feature type="compositionally biased region" description="Polar residues" evidence="8">
    <location>
        <begin position="118"/>
        <end position="142"/>
    </location>
</feature>
<feature type="transmembrane region" description="Helical" evidence="9">
    <location>
        <begin position="808"/>
        <end position="830"/>
    </location>
</feature>
<comment type="subcellular location">
    <subcellularLocation>
        <location evidence="1">Membrane</location>
        <topology evidence="1">Multi-pass membrane protein</topology>
    </subcellularLocation>
</comment>
<evidence type="ECO:0000256" key="3">
    <source>
        <dbReference type="ARBA" id="ARBA00022692"/>
    </source>
</evidence>
<feature type="transmembrane region" description="Helical" evidence="9">
    <location>
        <begin position="586"/>
        <end position="603"/>
    </location>
</feature>